<sequence>MAQITEGSIFAHIEASNTEVALRITPLPGDQVLYVITDDVKKTILTTFLGDIFNISLAQNHFLDSSHTALVVLGGQR</sequence>
<name>A0AAD8ZUV8_9TELE</name>
<proteinExistence type="predicted"/>
<keyword evidence="2" id="KW-1185">Reference proteome</keyword>
<evidence type="ECO:0000313" key="2">
    <source>
        <dbReference type="Proteomes" id="UP001239994"/>
    </source>
</evidence>
<dbReference type="EMBL" id="JAROKS010000003">
    <property type="protein sequence ID" value="KAK1804743.1"/>
    <property type="molecule type" value="Genomic_DNA"/>
</dbReference>
<gene>
    <name evidence="1" type="ORF">P4O66_003595</name>
</gene>
<protein>
    <submittedName>
        <fullName evidence="1">Uncharacterized protein</fullName>
    </submittedName>
</protein>
<comment type="caution">
    <text evidence="1">The sequence shown here is derived from an EMBL/GenBank/DDBJ whole genome shotgun (WGS) entry which is preliminary data.</text>
</comment>
<organism evidence="1 2">
    <name type="scientific">Electrophorus voltai</name>
    <dbReference type="NCBI Taxonomy" id="2609070"/>
    <lineage>
        <taxon>Eukaryota</taxon>
        <taxon>Metazoa</taxon>
        <taxon>Chordata</taxon>
        <taxon>Craniata</taxon>
        <taxon>Vertebrata</taxon>
        <taxon>Euteleostomi</taxon>
        <taxon>Actinopterygii</taxon>
        <taxon>Neopterygii</taxon>
        <taxon>Teleostei</taxon>
        <taxon>Ostariophysi</taxon>
        <taxon>Gymnotiformes</taxon>
        <taxon>Gymnotoidei</taxon>
        <taxon>Gymnotidae</taxon>
        <taxon>Electrophorus</taxon>
    </lineage>
</organism>
<dbReference type="Proteomes" id="UP001239994">
    <property type="component" value="Unassembled WGS sequence"/>
</dbReference>
<dbReference type="AlphaFoldDB" id="A0AAD8ZUV8"/>
<accession>A0AAD8ZUV8</accession>
<reference evidence="1" key="1">
    <citation type="submission" date="2023-03" db="EMBL/GenBank/DDBJ databases">
        <title>Electrophorus voltai genome.</title>
        <authorList>
            <person name="Bian C."/>
        </authorList>
    </citation>
    <scope>NUCLEOTIDE SEQUENCE</scope>
    <source>
        <strain evidence="1">CB-2022</strain>
        <tissue evidence="1">Muscle</tissue>
    </source>
</reference>
<evidence type="ECO:0000313" key="1">
    <source>
        <dbReference type="EMBL" id="KAK1804743.1"/>
    </source>
</evidence>